<evidence type="ECO:0000256" key="2">
    <source>
        <dbReference type="SAM" id="SignalP"/>
    </source>
</evidence>
<protein>
    <recommendedName>
        <fullName evidence="5">Lipoprotein</fullName>
    </recommendedName>
</protein>
<evidence type="ECO:0008006" key="5">
    <source>
        <dbReference type="Google" id="ProtNLM"/>
    </source>
</evidence>
<comment type="caution">
    <text evidence="3">The sequence shown here is derived from an EMBL/GenBank/DDBJ whole genome shotgun (WGS) entry which is preliminary data.</text>
</comment>
<evidence type="ECO:0000256" key="1">
    <source>
        <dbReference type="SAM" id="MobiDB-lite"/>
    </source>
</evidence>
<dbReference type="Proteomes" id="UP000054717">
    <property type="component" value="Unassembled WGS sequence"/>
</dbReference>
<gene>
    <name evidence="3" type="ORF">AWB66_00312</name>
</gene>
<dbReference type="EMBL" id="FCNZ02000001">
    <property type="protein sequence ID" value="SAL11730.1"/>
    <property type="molecule type" value="Genomic_DNA"/>
</dbReference>
<evidence type="ECO:0000313" key="4">
    <source>
        <dbReference type="Proteomes" id="UP000054717"/>
    </source>
</evidence>
<feature type="chain" id="PRO_5011109809" description="Lipoprotein" evidence="2">
    <location>
        <begin position="25"/>
        <end position="246"/>
    </location>
</feature>
<keyword evidence="4" id="KW-1185">Reference proteome</keyword>
<proteinExistence type="predicted"/>
<reference evidence="3" key="1">
    <citation type="submission" date="2016-01" db="EMBL/GenBank/DDBJ databases">
        <authorList>
            <person name="Peeters Charlotte."/>
        </authorList>
    </citation>
    <scope>NUCLEOTIDE SEQUENCE</scope>
    <source>
        <strain evidence="3">LMG 22936</strain>
    </source>
</reference>
<dbReference type="STRING" id="326475.AWB66_00312"/>
<sequence length="246" mass="26475">MRGLPVMKVAAGLFAAALAMQANAADKPGDAIAPAEQLLFMSPHMKSIGAETELDYVMEMSGPPAKVNDTVRVLVVSAGNANGDARVSDRTGPVDVPGNLPCNPVILYFLEHDIAEMEQMTGGKRRYFQQRVRLALAAGPPITQIVSDAGGKKVKAQKIVIQPYLDDPNASRFPQYTGKRYTFIVADDVPGHVMTIRTEVPGQNNDFDHPLQTETLNFQSAQHALVPAKPGNPVPQKPANAPRASR</sequence>
<dbReference type="AlphaFoldDB" id="A0A158EYA5"/>
<accession>A0A158EYA5</accession>
<name>A0A158EYA5_9BURK</name>
<feature type="region of interest" description="Disordered" evidence="1">
    <location>
        <begin position="226"/>
        <end position="246"/>
    </location>
</feature>
<evidence type="ECO:0000313" key="3">
    <source>
        <dbReference type="EMBL" id="SAL11730.1"/>
    </source>
</evidence>
<keyword evidence="2" id="KW-0732">Signal</keyword>
<feature type="signal peptide" evidence="2">
    <location>
        <begin position="1"/>
        <end position="24"/>
    </location>
</feature>
<organism evidence="3 4">
    <name type="scientific">Caballeronia telluris</name>
    <dbReference type="NCBI Taxonomy" id="326475"/>
    <lineage>
        <taxon>Bacteria</taxon>
        <taxon>Pseudomonadati</taxon>
        <taxon>Pseudomonadota</taxon>
        <taxon>Betaproteobacteria</taxon>
        <taxon>Burkholderiales</taxon>
        <taxon>Burkholderiaceae</taxon>
        <taxon>Caballeronia</taxon>
    </lineage>
</organism>